<feature type="compositionally biased region" description="Low complexity" evidence="1">
    <location>
        <begin position="380"/>
        <end position="392"/>
    </location>
</feature>
<reference evidence="2 3" key="1">
    <citation type="submission" date="2014-04" db="EMBL/GenBank/DDBJ databases">
        <authorList>
            <consortium name="DOE Joint Genome Institute"/>
            <person name="Kuo A."/>
            <person name="Gay G."/>
            <person name="Dore J."/>
            <person name="Kohler A."/>
            <person name="Nagy L.G."/>
            <person name="Floudas D."/>
            <person name="Copeland A."/>
            <person name="Barry K.W."/>
            <person name="Cichocki N."/>
            <person name="Veneault-Fourrey C."/>
            <person name="LaButti K."/>
            <person name="Lindquist E.A."/>
            <person name="Lipzen A."/>
            <person name="Lundell T."/>
            <person name="Morin E."/>
            <person name="Murat C."/>
            <person name="Sun H."/>
            <person name="Tunlid A."/>
            <person name="Henrissat B."/>
            <person name="Grigoriev I.V."/>
            <person name="Hibbett D.S."/>
            <person name="Martin F."/>
            <person name="Nordberg H.P."/>
            <person name="Cantor M.N."/>
            <person name="Hua S.X."/>
        </authorList>
    </citation>
    <scope>NUCLEOTIDE SEQUENCE [LARGE SCALE GENOMIC DNA]</scope>
    <source>
        <strain evidence="3">h7</strain>
    </source>
</reference>
<feature type="region of interest" description="Disordered" evidence="1">
    <location>
        <begin position="133"/>
        <end position="208"/>
    </location>
</feature>
<gene>
    <name evidence="2" type="ORF">M413DRAFT_295814</name>
</gene>
<feature type="region of interest" description="Disordered" evidence="1">
    <location>
        <begin position="14"/>
        <end position="91"/>
    </location>
</feature>
<dbReference type="EMBL" id="KN831771">
    <property type="protein sequence ID" value="KIM45859.1"/>
    <property type="molecule type" value="Genomic_DNA"/>
</dbReference>
<feature type="compositionally biased region" description="Polar residues" evidence="1">
    <location>
        <begin position="272"/>
        <end position="282"/>
    </location>
</feature>
<name>A0A0C3CP44_HEBCY</name>
<evidence type="ECO:0000256" key="1">
    <source>
        <dbReference type="SAM" id="MobiDB-lite"/>
    </source>
</evidence>
<accession>A0A0C3CP44</accession>
<feature type="compositionally biased region" description="Low complexity" evidence="1">
    <location>
        <begin position="257"/>
        <end position="266"/>
    </location>
</feature>
<evidence type="ECO:0000313" key="2">
    <source>
        <dbReference type="EMBL" id="KIM45859.1"/>
    </source>
</evidence>
<dbReference type="AlphaFoldDB" id="A0A0C3CP44"/>
<organism evidence="2 3">
    <name type="scientific">Hebeloma cylindrosporum</name>
    <dbReference type="NCBI Taxonomy" id="76867"/>
    <lineage>
        <taxon>Eukaryota</taxon>
        <taxon>Fungi</taxon>
        <taxon>Dikarya</taxon>
        <taxon>Basidiomycota</taxon>
        <taxon>Agaricomycotina</taxon>
        <taxon>Agaricomycetes</taxon>
        <taxon>Agaricomycetidae</taxon>
        <taxon>Agaricales</taxon>
        <taxon>Agaricineae</taxon>
        <taxon>Hymenogastraceae</taxon>
        <taxon>Hebeloma</taxon>
    </lineage>
</organism>
<feature type="compositionally biased region" description="Basic and acidic residues" evidence="1">
    <location>
        <begin position="246"/>
        <end position="256"/>
    </location>
</feature>
<sequence>MPFLGEVPITTFFSRVESTSTKRKATTRNKSSLNKKRKTDDSEATSTSPRVDDAKAKKPTCVPSNITREGKKSSTSQVVLEPNSGKKQGQFVSFPTPPACNAHAKAHETPSLGVCSKPLSNPINEVANQRRTFFLPTPKTMPRLQSYHTRQSHRHSVAPDSQDPVLEPVHSSIHCTPGGSPRDPFFMSSGSPQPATPKRRNPSRASNGLEKGTMLFAHFTPERTAVCSSQSQLLSPVHKSPQRPHTNLERLRRSNSSDDSIPSSQIQERELTISSGGSTSKSRQIALLTSSLTKFSDASKVPTRTLSDELFSVPIQSTILSDIFPDESLQESQPEPAFDASLGTAENFFGGSTTESETDNEREGTNPYSEDGSLPSQPESSPASLGIPSSSLPPIVQVFHDMSFGNNDESYPPDFPMSLRS</sequence>
<keyword evidence="3" id="KW-1185">Reference proteome</keyword>
<protein>
    <submittedName>
        <fullName evidence="2">Uncharacterized protein</fullName>
    </submittedName>
</protein>
<feature type="compositionally biased region" description="Basic residues" evidence="1">
    <location>
        <begin position="21"/>
        <end position="37"/>
    </location>
</feature>
<dbReference type="OrthoDB" id="3059337at2759"/>
<feature type="region of interest" description="Disordered" evidence="1">
    <location>
        <begin position="328"/>
        <end position="392"/>
    </location>
</feature>
<dbReference type="HOGENOM" id="CLU_652198_0_0_1"/>
<feature type="region of interest" description="Disordered" evidence="1">
    <location>
        <begin position="230"/>
        <end position="282"/>
    </location>
</feature>
<reference evidence="3" key="2">
    <citation type="submission" date="2015-01" db="EMBL/GenBank/DDBJ databases">
        <title>Evolutionary Origins and Diversification of the Mycorrhizal Mutualists.</title>
        <authorList>
            <consortium name="DOE Joint Genome Institute"/>
            <consortium name="Mycorrhizal Genomics Consortium"/>
            <person name="Kohler A."/>
            <person name="Kuo A."/>
            <person name="Nagy L.G."/>
            <person name="Floudas D."/>
            <person name="Copeland A."/>
            <person name="Barry K.W."/>
            <person name="Cichocki N."/>
            <person name="Veneault-Fourrey C."/>
            <person name="LaButti K."/>
            <person name="Lindquist E.A."/>
            <person name="Lipzen A."/>
            <person name="Lundell T."/>
            <person name="Morin E."/>
            <person name="Murat C."/>
            <person name="Riley R."/>
            <person name="Ohm R."/>
            <person name="Sun H."/>
            <person name="Tunlid A."/>
            <person name="Henrissat B."/>
            <person name="Grigoriev I.V."/>
            <person name="Hibbett D.S."/>
            <person name="Martin F."/>
        </authorList>
    </citation>
    <scope>NUCLEOTIDE SEQUENCE [LARGE SCALE GENOMIC DNA]</scope>
    <source>
        <strain evidence="3">h7</strain>
    </source>
</reference>
<feature type="region of interest" description="Disordered" evidence="1">
    <location>
        <begin position="402"/>
        <end position="421"/>
    </location>
</feature>
<evidence type="ECO:0000313" key="3">
    <source>
        <dbReference type="Proteomes" id="UP000053424"/>
    </source>
</evidence>
<proteinExistence type="predicted"/>
<dbReference type="Proteomes" id="UP000053424">
    <property type="component" value="Unassembled WGS sequence"/>
</dbReference>
<feature type="compositionally biased region" description="Polar residues" evidence="1">
    <location>
        <begin position="62"/>
        <end position="78"/>
    </location>
</feature>